<dbReference type="SMART" id="SM00421">
    <property type="entry name" value="HTH_LUXR"/>
    <property type="match status" value="1"/>
</dbReference>
<dbReference type="PRINTS" id="PR00038">
    <property type="entry name" value="HTHLUXR"/>
</dbReference>
<dbReference type="PANTHER" id="PTHR44688">
    <property type="entry name" value="DNA-BINDING TRANSCRIPTIONAL ACTIVATOR DEVR_DOSR"/>
    <property type="match status" value="1"/>
</dbReference>
<dbReference type="GO" id="GO:0003677">
    <property type="term" value="F:DNA binding"/>
    <property type="evidence" value="ECO:0007669"/>
    <property type="project" value="UniProtKB-KW"/>
</dbReference>
<dbReference type="CDD" id="cd06170">
    <property type="entry name" value="LuxR_C_like"/>
    <property type="match status" value="1"/>
</dbReference>
<dbReference type="InterPro" id="IPR011990">
    <property type="entry name" value="TPR-like_helical_dom_sf"/>
</dbReference>
<dbReference type="Gene3D" id="1.25.40.10">
    <property type="entry name" value="Tetratricopeptide repeat domain"/>
    <property type="match status" value="1"/>
</dbReference>
<organism evidence="5 6">
    <name type="scientific">Rhodococcus pyridinivorans KG-16</name>
    <dbReference type="NCBI Taxonomy" id="1441730"/>
    <lineage>
        <taxon>Bacteria</taxon>
        <taxon>Bacillati</taxon>
        <taxon>Actinomycetota</taxon>
        <taxon>Actinomycetes</taxon>
        <taxon>Mycobacteriales</taxon>
        <taxon>Nocardiaceae</taxon>
        <taxon>Rhodococcus</taxon>
    </lineage>
</organism>
<dbReference type="PANTHER" id="PTHR44688:SF16">
    <property type="entry name" value="DNA-BINDING TRANSCRIPTIONAL ACTIVATOR DEVR_DOSR"/>
    <property type="match status" value="1"/>
</dbReference>
<dbReference type="Pfam" id="PF00196">
    <property type="entry name" value="GerE"/>
    <property type="match status" value="1"/>
</dbReference>
<dbReference type="RefSeq" id="WP_060650509.1">
    <property type="nucleotide sequence ID" value="NZ_AZXY01000001.1"/>
</dbReference>
<reference evidence="6" key="1">
    <citation type="submission" date="2015-01" db="EMBL/GenBank/DDBJ databases">
        <title>Draft genome sequence of Rhodococcus pyridinivorans strain KG-16, a hydrocarbon-degrading bacterium.</title>
        <authorList>
            <person name="Aggarwal R.K."/>
            <person name="Dawar C."/>
        </authorList>
    </citation>
    <scope>NUCLEOTIDE SEQUENCE [LARGE SCALE GENOMIC DNA]</scope>
    <source>
        <strain evidence="6">KG-16</strain>
    </source>
</reference>
<dbReference type="InterPro" id="IPR000792">
    <property type="entry name" value="Tscrpt_reg_LuxR_C"/>
</dbReference>
<dbReference type="InterPro" id="IPR016032">
    <property type="entry name" value="Sig_transdc_resp-reg_C-effctor"/>
</dbReference>
<comment type="caution">
    <text evidence="5">The sequence shown here is derived from an EMBL/GenBank/DDBJ whole genome shotgun (WGS) entry which is preliminary data.</text>
</comment>
<evidence type="ECO:0000313" key="6">
    <source>
        <dbReference type="Proteomes" id="UP000053060"/>
    </source>
</evidence>
<feature type="domain" description="HTH luxR-type" evidence="4">
    <location>
        <begin position="628"/>
        <end position="693"/>
    </location>
</feature>
<accession>A0A0V9UR19</accession>
<keyword evidence="3" id="KW-0804">Transcription</keyword>
<dbReference type="PROSITE" id="PS50043">
    <property type="entry name" value="HTH_LUXR_2"/>
    <property type="match status" value="1"/>
</dbReference>
<dbReference type="SUPFAM" id="SSF46894">
    <property type="entry name" value="C-terminal effector domain of the bipartite response regulators"/>
    <property type="match status" value="1"/>
</dbReference>
<dbReference type="AlphaFoldDB" id="A0A0V9UR19"/>
<proteinExistence type="predicted"/>
<name>A0A0V9UR19_9NOCA</name>
<dbReference type="PATRIC" id="fig|1441730.3.peg.598"/>
<evidence type="ECO:0000256" key="3">
    <source>
        <dbReference type="ARBA" id="ARBA00023163"/>
    </source>
</evidence>
<dbReference type="EMBL" id="AZXY01000001">
    <property type="protein sequence ID" value="KSZ60399.1"/>
    <property type="molecule type" value="Genomic_DNA"/>
</dbReference>
<dbReference type="InterPro" id="IPR036388">
    <property type="entry name" value="WH-like_DNA-bd_sf"/>
</dbReference>
<evidence type="ECO:0000256" key="1">
    <source>
        <dbReference type="ARBA" id="ARBA00023015"/>
    </source>
</evidence>
<evidence type="ECO:0000256" key="2">
    <source>
        <dbReference type="ARBA" id="ARBA00023125"/>
    </source>
</evidence>
<dbReference type="Gene3D" id="1.10.10.10">
    <property type="entry name" value="Winged helix-like DNA-binding domain superfamily/Winged helix DNA-binding domain"/>
    <property type="match status" value="1"/>
</dbReference>
<dbReference type="GO" id="GO:0006355">
    <property type="term" value="P:regulation of DNA-templated transcription"/>
    <property type="evidence" value="ECO:0007669"/>
    <property type="project" value="InterPro"/>
</dbReference>
<reference evidence="5 6" key="2">
    <citation type="journal article" date="2016" name="Genome Announc.">
        <title>Draft Genome Sequence of a Versatile Hydrocarbon-Degrading Bacterium, Rhodococcus pyridinivorans Strain KG-16, Collected from Oil Fields in India.</title>
        <authorList>
            <person name="Aggarwal R.K."/>
            <person name="Dawar C."/>
            <person name="Phanindranath R."/>
            <person name="Mutnuri L."/>
            <person name="Dayal A.M."/>
        </authorList>
    </citation>
    <scope>NUCLEOTIDE SEQUENCE [LARGE SCALE GENOMIC DNA]</scope>
    <source>
        <strain evidence="5 6">KG-16</strain>
    </source>
</reference>
<evidence type="ECO:0000313" key="5">
    <source>
        <dbReference type="EMBL" id="KSZ60399.1"/>
    </source>
</evidence>
<dbReference type="Proteomes" id="UP000053060">
    <property type="component" value="Unassembled WGS sequence"/>
</dbReference>
<gene>
    <name evidence="5" type="ORF">Z045_02840</name>
</gene>
<evidence type="ECO:0000259" key="4">
    <source>
        <dbReference type="PROSITE" id="PS50043"/>
    </source>
</evidence>
<protein>
    <recommendedName>
        <fullName evidence="4">HTH luxR-type domain-containing protein</fullName>
    </recommendedName>
</protein>
<keyword evidence="2" id="KW-0238">DNA-binding</keyword>
<sequence>MTDPEPNGVIAYVGPSTADSAADRYWTRIFDSVRRCIDTEASRTSQGFDALRTTLSTVDTPVTLVLDGARLDEDVAEGIGTLLADDPTLRIVIATRTTSSVGADMPSDTRILTSDDLAFTVDETAAYLRDAGVPQERWVVERIVHRTGGLPAVIGRLPAALSPTPIPGVTELEHLDRIVDAVTDSVTARTIKNEPLLAHLLRPVLMSAMTDSLTCASLAESGVDAPTFVTTLESLGLVEPVPGNSARAYPDAVRRSLLRRAVNDLPAEPTRTYLVVPGSPDRESDGAAKLGQVVALRREGRFAEAASICDGLASRAVSSSVGSPGTTVVSDAAFCFQAGLTYFFAVRPNEAMGMLRRARSVGAGTPVGDDAVAALGLMHALRGEGPEARGAVSTDRSHRGDHGAGARLAHTAERVAAALLAIDRLECDVALDILVDIEACTTPDELWAFVLYAQGSFALLTRTPMEGLRRIKAEIRKHPELHAGYNAVLVNAIRADLELALGDFDRAQNLIADSTHLFTAPVHARMRLLTGDPAGAEALVHHYGTDPNCTPRQALELAVLGAAAACALGRDTEARPHLDRAIALSQQTGLLRPFTMVSPLAARHLGSLGVPLPTAAEPTALDTATYPKSKPMVRLTPRERAVLDGLIAGRSARTIAKVEFVSVNTVKTQLRSLYRKLGVNSGKDAVIAARHLVLD</sequence>
<keyword evidence="1" id="KW-0805">Transcription regulation</keyword>